<comment type="caution">
    <text evidence="1">The sequence shown here is derived from an EMBL/GenBank/DDBJ whole genome shotgun (WGS) entry which is preliminary data.</text>
</comment>
<sequence length="65" mass="7275">LPAPLIPVYLAVWTVISITRIRDKTKLAVWFRGLREGLKGGHGQRRPMSWTTVARLTVAGRPPIV</sequence>
<gene>
    <name evidence="1" type="ORF">AAH991_36480</name>
</gene>
<dbReference type="Proteomes" id="UP001447516">
    <property type="component" value="Unassembled WGS sequence"/>
</dbReference>
<accession>A0ABV0AZK2</accession>
<dbReference type="EMBL" id="JBDJAW010000056">
    <property type="protein sequence ID" value="MEN3540659.1"/>
    <property type="molecule type" value="Genomic_DNA"/>
</dbReference>
<keyword evidence="2" id="KW-1185">Reference proteome</keyword>
<organism evidence="1 2">
    <name type="scientific">Microbispora maris</name>
    <dbReference type="NCBI Taxonomy" id="3144104"/>
    <lineage>
        <taxon>Bacteria</taxon>
        <taxon>Bacillati</taxon>
        <taxon>Actinomycetota</taxon>
        <taxon>Actinomycetes</taxon>
        <taxon>Streptosporangiales</taxon>
        <taxon>Streptosporangiaceae</taxon>
        <taxon>Microbispora</taxon>
    </lineage>
</organism>
<evidence type="ECO:0000313" key="1">
    <source>
        <dbReference type="EMBL" id="MEN3540659.1"/>
    </source>
</evidence>
<reference evidence="1 2" key="1">
    <citation type="submission" date="2024-05" db="EMBL/GenBank/DDBJ databases">
        <title>Microbispora sp.ZYX-F-249.</title>
        <authorList>
            <person name="Xie H."/>
        </authorList>
    </citation>
    <scope>NUCLEOTIDE SEQUENCE [LARGE SCALE GENOMIC DNA]</scope>
    <source>
        <strain evidence="1 2">ZYX-F-249</strain>
    </source>
</reference>
<name>A0ABV0AZK2_9ACTN</name>
<evidence type="ECO:0000313" key="2">
    <source>
        <dbReference type="Proteomes" id="UP001447516"/>
    </source>
</evidence>
<proteinExistence type="predicted"/>
<protein>
    <submittedName>
        <fullName evidence="1">Glycosyltransferase family 2 protein</fullName>
    </submittedName>
</protein>
<feature type="non-terminal residue" evidence="1">
    <location>
        <position position="1"/>
    </location>
</feature>